<protein>
    <submittedName>
        <fullName evidence="2">Uncharacterized protein</fullName>
    </submittedName>
</protein>
<reference evidence="2" key="1">
    <citation type="journal article" date="2020" name="Nature">
        <title>Giant virus diversity and host interactions through global metagenomics.</title>
        <authorList>
            <person name="Schulz F."/>
            <person name="Roux S."/>
            <person name="Paez-Espino D."/>
            <person name="Jungbluth S."/>
            <person name="Walsh D.A."/>
            <person name="Denef V.J."/>
            <person name="McMahon K.D."/>
            <person name="Konstantinidis K.T."/>
            <person name="Eloe-Fadrosh E.A."/>
            <person name="Kyrpides N.C."/>
            <person name="Woyke T."/>
        </authorList>
    </citation>
    <scope>NUCLEOTIDE SEQUENCE</scope>
    <source>
        <strain evidence="2">GVMAG-M-3300025860-25</strain>
    </source>
</reference>
<proteinExistence type="predicted"/>
<evidence type="ECO:0000313" key="2">
    <source>
        <dbReference type="EMBL" id="QHU01358.1"/>
    </source>
</evidence>
<evidence type="ECO:0000256" key="1">
    <source>
        <dbReference type="SAM" id="Coils"/>
    </source>
</evidence>
<dbReference type="EMBL" id="MN740339">
    <property type="protein sequence ID" value="QHU01358.1"/>
    <property type="molecule type" value="Genomic_DNA"/>
</dbReference>
<accession>A0A6C0JBP6</accession>
<sequence length="132" mass="15773">MGNIFKKKINDESISFISNDNLILSDIQERLDSYEEKNYEIKNNVDVLKSNYFSITTDFRGELNELRREYNLLDTKCIKLNKEYRTLSILNKTYEEQLGELENKLLEIENEKIFLDLEKNENIIESSRYLDT</sequence>
<feature type="coiled-coil region" evidence="1">
    <location>
        <begin position="24"/>
        <end position="118"/>
    </location>
</feature>
<dbReference type="AlphaFoldDB" id="A0A6C0JBP6"/>
<organism evidence="2">
    <name type="scientific">viral metagenome</name>
    <dbReference type="NCBI Taxonomy" id="1070528"/>
    <lineage>
        <taxon>unclassified sequences</taxon>
        <taxon>metagenomes</taxon>
        <taxon>organismal metagenomes</taxon>
    </lineage>
</organism>
<keyword evidence="1" id="KW-0175">Coiled coil</keyword>
<name>A0A6C0JBP6_9ZZZZ</name>